<sequence length="29" mass="3118">MLNLFATFDHAFTAPTLKAGAALLAINFH</sequence>
<protein>
    <submittedName>
        <fullName evidence="1">Uncharacterized protein</fullName>
    </submittedName>
</protein>
<dbReference type="AlphaFoldDB" id="A0A1I2I374"/>
<dbReference type="EMBL" id="FONW01000005">
    <property type="protein sequence ID" value="SFF36879.1"/>
    <property type="molecule type" value="Genomic_DNA"/>
</dbReference>
<name>A0A1I2I374_9BACT</name>
<accession>A0A1I2I374</accession>
<reference evidence="1 2" key="1">
    <citation type="submission" date="2016-10" db="EMBL/GenBank/DDBJ databases">
        <authorList>
            <person name="de Groot N.N."/>
        </authorList>
    </citation>
    <scope>NUCLEOTIDE SEQUENCE [LARGE SCALE GENOMIC DNA]</scope>
    <source>
        <strain evidence="1 2">CGMCC 1.9156</strain>
    </source>
</reference>
<keyword evidence="2" id="KW-1185">Reference proteome</keyword>
<organism evidence="1 2">
    <name type="scientific">Sunxiuqinia elliptica</name>
    <dbReference type="NCBI Taxonomy" id="655355"/>
    <lineage>
        <taxon>Bacteria</taxon>
        <taxon>Pseudomonadati</taxon>
        <taxon>Bacteroidota</taxon>
        <taxon>Bacteroidia</taxon>
        <taxon>Marinilabiliales</taxon>
        <taxon>Prolixibacteraceae</taxon>
        <taxon>Sunxiuqinia</taxon>
    </lineage>
</organism>
<dbReference type="Proteomes" id="UP000198964">
    <property type="component" value="Unassembled WGS sequence"/>
</dbReference>
<evidence type="ECO:0000313" key="2">
    <source>
        <dbReference type="Proteomes" id="UP000198964"/>
    </source>
</evidence>
<proteinExistence type="predicted"/>
<evidence type="ECO:0000313" key="1">
    <source>
        <dbReference type="EMBL" id="SFF36879.1"/>
    </source>
</evidence>
<gene>
    <name evidence="1" type="ORF">SAMN05216283_105102</name>
</gene>